<dbReference type="AlphaFoldDB" id="M6CR11"/>
<comment type="caution">
    <text evidence="1">The sequence shown here is derived from an EMBL/GenBank/DDBJ whole genome shotgun (WGS) entry which is preliminary data.</text>
</comment>
<dbReference type="Proteomes" id="UP000011988">
    <property type="component" value="Unassembled WGS sequence"/>
</dbReference>
<evidence type="ECO:0000313" key="2">
    <source>
        <dbReference type="Proteomes" id="UP000011988"/>
    </source>
</evidence>
<evidence type="ECO:0000313" key="1">
    <source>
        <dbReference type="EMBL" id="EMJ91313.1"/>
    </source>
</evidence>
<organism evidence="1 2">
    <name type="scientific">Leptospira alstonii serovar Sichuan str. 79601</name>
    <dbReference type="NCBI Taxonomy" id="1218565"/>
    <lineage>
        <taxon>Bacteria</taxon>
        <taxon>Pseudomonadati</taxon>
        <taxon>Spirochaetota</taxon>
        <taxon>Spirochaetia</taxon>
        <taxon>Leptospirales</taxon>
        <taxon>Leptospiraceae</taxon>
        <taxon>Leptospira</taxon>
    </lineage>
</organism>
<gene>
    <name evidence="1" type="ORF">LEP1GSC194_2280</name>
</gene>
<dbReference type="EMBL" id="ANIK01000109">
    <property type="protein sequence ID" value="EMJ91313.1"/>
    <property type="molecule type" value="Genomic_DNA"/>
</dbReference>
<proteinExistence type="predicted"/>
<dbReference type="PATRIC" id="fig|1218565.3.peg.4048"/>
<protein>
    <submittedName>
        <fullName evidence="1">Uncharacterized protein</fullName>
    </submittedName>
</protein>
<accession>M6CR11</accession>
<name>M6CR11_9LEPT</name>
<reference evidence="1 2" key="1">
    <citation type="submission" date="2013-01" db="EMBL/GenBank/DDBJ databases">
        <authorList>
            <person name="Harkins D.M."/>
            <person name="Durkin A.S."/>
            <person name="Brinkac L.M."/>
            <person name="Haft D.H."/>
            <person name="Selengut J.D."/>
            <person name="Sanka R."/>
            <person name="DePew J."/>
            <person name="Purushe J."/>
            <person name="Galloway R.L."/>
            <person name="Vinetz J.M."/>
            <person name="Sutton G.G."/>
            <person name="Nierman W.C."/>
            <person name="Fouts D.E."/>
        </authorList>
    </citation>
    <scope>NUCLEOTIDE SEQUENCE [LARGE SCALE GENOMIC DNA]</scope>
    <source>
        <strain evidence="1 2">79601</strain>
    </source>
</reference>
<sequence length="40" mass="4744">MNLRLPTDIPPKEFSKYKLYLLNIVLDSRGEFYDSPLEKV</sequence>